<dbReference type="Gene3D" id="3.40.50.620">
    <property type="entry name" value="HUPs"/>
    <property type="match status" value="2"/>
</dbReference>
<dbReference type="FunFam" id="3.40.50.620:FF:000020">
    <property type="entry name" value="Valine--tRNA ligase, mitochondrial"/>
    <property type="match status" value="1"/>
</dbReference>
<dbReference type="Pfam" id="PF00133">
    <property type="entry name" value="tRNA-synt_1"/>
    <property type="match status" value="1"/>
</dbReference>
<dbReference type="OrthoDB" id="629407at2759"/>
<dbReference type="SUPFAM" id="SSF52374">
    <property type="entry name" value="Nucleotidylyl transferase"/>
    <property type="match status" value="1"/>
</dbReference>
<keyword evidence="6 14" id="KW-0547">Nucleotide-binding</keyword>
<evidence type="ECO:0000259" key="16">
    <source>
        <dbReference type="Pfam" id="PF00133"/>
    </source>
</evidence>
<gene>
    <name evidence="18" type="ORF">AX774_g6840</name>
</gene>
<dbReference type="SUPFAM" id="SSF47323">
    <property type="entry name" value="Anticodon-binding domain of a subclass of class I aminoacyl-tRNA synthetases"/>
    <property type="match status" value="1"/>
</dbReference>
<protein>
    <recommendedName>
        <fullName evidence="13">Probable valine--tRNA ligase, cytoplasmic</fullName>
        <ecNumber evidence="3">6.1.1.9</ecNumber>
    </recommendedName>
    <alternativeName>
        <fullName evidence="11">Valyl-tRNA synthetase</fullName>
    </alternativeName>
</protein>
<evidence type="ECO:0000256" key="9">
    <source>
        <dbReference type="ARBA" id="ARBA00023054"/>
    </source>
</evidence>
<comment type="similarity">
    <text evidence="2 14">Belongs to the class-I aminoacyl-tRNA synthetase family.</text>
</comment>
<comment type="caution">
    <text evidence="18">The sequence shown here is derived from an EMBL/GenBank/DDBJ whole genome shotgun (WGS) entry which is preliminary data.</text>
</comment>
<comment type="subcellular location">
    <subcellularLocation>
        <location evidence="1">Cytoplasm</location>
    </subcellularLocation>
</comment>
<proteinExistence type="inferred from homology"/>
<feature type="domain" description="Aminoacyl-tRNA synthetase class Ia" evidence="16">
    <location>
        <begin position="104"/>
        <end position="728"/>
    </location>
</feature>
<dbReference type="PROSITE" id="PS00178">
    <property type="entry name" value="AA_TRNA_LIGASE_I"/>
    <property type="match status" value="1"/>
</dbReference>
<dbReference type="PRINTS" id="PR00986">
    <property type="entry name" value="TRNASYNTHVAL"/>
</dbReference>
<accession>A0A1R1PFF3</accession>
<keyword evidence="19" id="KW-1185">Reference proteome</keyword>
<dbReference type="InterPro" id="IPR009008">
    <property type="entry name" value="Val/Leu/Ile-tRNA-synth_edit"/>
</dbReference>
<organism evidence="18 19">
    <name type="scientific">Zancudomyces culisetae</name>
    <name type="common">Gut fungus</name>
    <name type="synonym">Smittium culisetae</name>
    <dbReference type="NCBI Taxonomy" id="1213189"/>
    <lineage>
        <taxon>Eukaryota</taxon>
        <taxon>Fungi</taxon>
        <taxon>Fungi incertae sedis</taxon>
        <taxon>Zoopagomycota</taxon>
        <taxon>Kickxellomycotina</taxon>
        <taxon>Harpellomycetes</taxon>
        <taxon>Harpellales</taxon>
        <taxon>Legeriomycetaceae</taxon>
        <taxon>Zancudomyces</taxon>
    </lineage>
</organism>
<evidence type="ECO:0000256" key="1">
    <source>
        <dbReference type="ARBA" id="ARBA00004496"/>
    </source>
</evidence>
<evidence type="ECO:0000256" key="3">
    <source>
        <dbReference type="ARBA" id="ARBA00013169"/>
    </source>
</evidence>
<dbReference type="SUPFAM" id="SSF50677">
    <property type="entry name" value="ValRS/IleRS/LeuRS editing domain"/>
    <property type="match status" value="1"/>
</dbReference>
<dbReference type="InterPro" id="IPR001412">
    <property type="entry name" value="aa-tRNA-synth_I_CS"/>
</dbReference>
<dbReference type="Gene3D" id="1.10.730.10">
    <property type="entry name" value="Isoleucyl-tRNA Synthetase, Domain 1"/>
    <property type="match status" value="1"/>
</dbReference>
<dbReference type="FunFam" id="3.90.740.10:FF:000008">
    <property type="entry name" value="Valine--tRNA ligase, mitochondrial"/>
    <property type="match status" value="1"/>
</dbReference>
<dbReference type="NCBIfam" id="NF004349">
    <property type="entry name" value="PRK05729.1"/>
    <property type="match status" value="1"/>
</dbReference>
<evidence type="ECO:0000313" key="18">
    <source>
        <dbReference type="EMBL" id="OMH79735.1"/>
    </source>
</evidence>
<evidence type="ECO:0000256" key="12">
    <source>
        <dbReference type="ARBA" id="ARBA00047552"/>
    </source>
</evidence>
<dbReference type="PANTHER" id="PTHR11946">
    <property type="entry name" value="VALYL-TRNA SYNTHETASES"/>
    <property type="match status" value="1"/>
</dbReference>
<dbReference type="EMBL" id="LSSK01001434">
    <property type="protein sequence ID" value="OMH79735.1"/>
    <property type="molecule type" value="Genomic_DNA"/>
</dbReference>
<dbReference type="PANTHER" id="PTHR11946:SF109">
    <property type="entry name" value="VALINE--TRNA LIGASE"/>
    <property type="match status" value="1"/>
</dbReference>
<dbReference type="HAMAP" id="MF_02004">
    <property type="entry name" value="Val_tRNA_synth_type1"/>
    <property type="match status" value="1"/>
</dbReference>
<dbReference type="GO" id="GO:0002161">
    <property type="term" value="F:aminoacyl-tRNA deacylase activity"/>
    <property type="evidence" value="ECO:0007669"/>
    <property type="project" value="InterPro"/>
</dbReference>
<dbReference type="InterPro" id="IPR014729">
    <property type="entry name" value="Rossmann-like_a/b/a_fold"/>
</dbReference>
<evidence type="ECO:0000256" key="2">
    <source>
        <dbReference type="ARBA" id="ARBA00005594"/>
    </source>
</evidence>
<evidence type="ECO:0000256" key="14">
    <source>
        <dbReference type="RuleBase" id="RU363035"/>
    </source>
</evidence>
<evidence type="ECO:0000256" key="5">
    <source>
        <dbReference type="ARBA" id="ARBA00022598"/>
    </source>
</evidence>
<dbReference type="GO" id="GO:0005829">
    <property type="term" value="C:cytosol"/>
    <property type="evidence" value="ECO:0007669"/>
    <property type="project" value="TreeGrafter"/>
</dbReference>
<dbReference type="GO" id="GO:0006438">
    <property type="term" value="P:valyl-tRNA aminoacylation"/>
    <property type="evidence" value="ECO:0007669"/>
    <property type="project" value="InterPro"/>
</dbReference>
<keyword evidence="9" id="KW-0175">Coiled coil</keyword>
<keyword evidence="5 14" id="KW-0436">Ligase</keyword>
<evidence type="ECO:0000256" key="10">
    <source>
        <dbReference type="ARBA" id="ARBA00023146"/>
    </source>
</evidence>
<evidence type="ECO:0000256" key="11">
    <source>
        <dbReference type="ARBA" id="ARBA00029936"/>
    </source>
</evidence>
<dbReference type="InterPro" id="IPR002300">
    <property type="entry name" value="aa-tRNA-synth_Ia"/>
</dbReference>
<dbReference type="Gene3D" id="1.10.287.380">
    <property type="entry name" value="Valyl-tRNA synthetase, C-terminal domain"/>
    <property type="match status" value="1"/>
</dbReference>
<dbReference type="GO" id="GO:0004832">
    <property type="term" value="F:valine-tRNA ligase activity"/>
    <property type="evidence" value="ECO:0007669"/>
    <property type="project" value="UniProtKB-EC"/>
</dbReference>
<evidence type="ECO:0000256" key="15">
    <source>
        <dbReference type="SAM" id="MobiDB-lite"/>
    </source>
</evidence>
<dbReference type="InterPro" id="IPR002303">
    <property type="entry name" value="Valyl-tRNA_ligase"/>
</dbReference>
<dbReference type="InterPro" id="IPR037118">
    <property type="entry name" value="Val-tRNA_synth_C_sf"/>
</dbReference>
<dbReference type="CDD" id="cd00817">
    <property type="entry name" value="ValRS_core"/>
    <property type="match status" value="1"/>
</dbReference>
<dbReference type="Proteomes" id="UP000188320">
    <property type="component" value="Unassembled WGS sequence"/>
</dbReference>
<feature type="compositionally biased region" description="Low complexity" evidence="15">
    <location>
        <begin position="1"/>
        <end position="14"/>
    </location>
</feature>
<dbReference type="InterPro" id="IPR033705">
    <property type="entry name" value="Anticodon_Ia_Val"/>
</dbReference>
<evidence type="ECO:0000313" key="19">
    <source>
        <dbReference type="Proteomes" id="UP000188320"/>
    </source>
</evidence>
<dbReference type="EC" id="6.1.1.9" evidence="3"/>
<dbReference type="FunFam" id="1.10.730.10:FF:000009">
    <property type="entry name" value="Valine--tRNA ligase, mitochondrial"/>
    <property type="match status" value="1"/>
</dbReference>
<keyword evidence="7 14" id="KW-0067">ATP-binding</keyword>
<keyword evidence="10 14" id="KW-0030">Aminoacyl-tRNA synthetase</keyword>
<evidence type="ECO:0000256" key="13">
    <source>
        <dbReference type="ARBA" id="ARBA00072234"/>
    </source>
</evidence>
<feature type="compositionally biased region" description="Basic and acidic residues" evidence="15">
    <location>
        <begin position="19"/>
        <end position="36"/>
    </location>
</feature>
<evidence type="ECO:0000256" key="7">
    <source>
        <dbReference type="ARBA" id="ARBA00022840"/>
    </source>
</evidence>
<evidence type="ECO:0000256" key="6">
    <source>
        <dbReference type="ARBA" id="ARBA00022741"/>
    </source>
</evidence>
<comment type="catalytic activity">
    <reaction evidence="12">
        <text>tRNA(Val) + L-valine + ATP = L-valyl-tRNA(Val) + AMP + diphosphate</text>
        <dbReference type="Rhea" id="RHEA:10704"/>
        <dbReference type="Rhea" id="RHEA-COMP:9672"/>
        <dbReference type="Rhea" id="RHEA-COMP:9708"/>
        <dbReference type="ChEBI" id="CHEBI:30616"/>
        <dbReference type="ChEBI" id="CHEBI:33019"/>
        <dbReference type="ChEBI" id="CHEBI:57762"/>
        <dbReference type="ChEBI" id="CHEBI:78442"/>
        <dbReference type="ChEBI" id="CHEBI:78537"/>
        <dbReference type="ChEBI" id="CHEBI:456215"/>
        <dbReference type="EC" id="6.1.1.9"/>
    </reaction>
</comment>
<feature type="compositionally biased region" description="Basic and acidic residues" evidence="15">
    <location>
        <begin position="49"/>
        <end position="59"/>
    </location>
</feature>
<dbReference type="InterPro" id="IPR013155">
    <property type="entry name" value="M/V/L/I-tRNA-synth_anticd-bd"/>
</dbReference>
<name>A0A1R1PFF3_ZANCU</name>
<dbReference type="InterPro" id="IPR009080">
    <property type="entry name" value="tRNAsynth_Ia_anticodon-bd"/>
</dbReference>
<reference evidence="19" key="1">
    <citation type="submission" date="2017-01" db="EMBL/GenBank/DDBJ databases">
        <authorList>
            <person name="Wang Y."/>
            <person name="White M."/>
            <person name="Kvist S."/>
            <person name="Moncalvo J.-M."/>
        </authorList>
    </citation>
    <scope>NUCLEOTIDE SEQUENCE [LARGE SCALE GENOMIC DNA]</scope>
    <source>
        <strain evidence="19">COL-18-3</strain>
    </source>
</reference>
<keyword evidence="8 14" id="KW-0648">Protein biosynthesis</keyword>
<feature type="region of interest" description="Disordered" evidence="15">
    <location>
        <begin position="1"/>
        <end position="96"/>
    </location>
</feature>
<keyword evidence="4" id="KW-0963">Cytoplasm</keyword>
<feature type="domain" description="Methionyl/Valyl/Leucyl/Isoleucyl-tRNA synthetase anticodon-binding" evidence="17">
    <location>
        <begin position="779"/>
        <end position="919"/>
    </location>
</feature>
<evidence type="ECO:0000256" key="4">
    <source>
        <dbReference type="ARBA" id="ARBA00022490"/>
    </source>
</evidence>
<sequence>MEPTPEQQEGQQPQVAKSKNQEKNEAKRKAKMEKFLAKQNKATQQSGEKTTKKKEEATKKKVKDTPSSTPAPAVQRPATVPGEKKDMTHPMAESYSPRDVESGWYDWWVKEKYFEPKFTESGEVKPEGKFVIVIPPPNVTGKLHIGHALGMSIQDSLIRWNRMKGLTTLFNPGTDHAGISTQSVVEKQLLRNEGKSRHDLGREKFVERVWEWKELYKEEITQQIKRLGGSFDWSREKFTLDEGLSRAVAETFVRLWDEGTIYRAKRLVNWCVHLNTALSNLEVENVELSGRTLRSVPGYKDKVEFGVLVLFSYPIVGSDERITVATTRIETMLGDVAIAVHPEDARYKHLIGKEVQHPFVDRKLPIIADADLVDMEFGTGAVKITPAHDFNDYLVGVKHKLPIVNVLNDDGTFNGRVRSMFAGKKRFDVRREIVEELKKVGLYVEHRDNAMKIPICAKSGDVIEPLVKPQWYVKCAELAKPAIEAVRNGELEIVPKASEGEWFRWLEGIQDWCVSRQLWWGHRIPAYYIRFEDDECDYHDDQSRWVCGRTLEEAQERATKLFGDKKFALEQDPDVLDTWFSSGLWPFSVSGWPEQTEDLARLYPTTLLETGWDILFFWVARMVMLGLRLTGKLPFKQVFCHAMIRDAHGRKMSKSLGNVIDPLDVIQGISLEELHQKLESGNLDPRELKTAIAGQKKDFPNGIPECGTDALRFALCAYTSTGRDLNLDVLRIEGYRKFCNKLWNAVRFSLLKFSAAPDFPAFSCDAVNQNQNQKSPLELWILHCLHSATQSLNQALADKNFMAATNVIYSFWLYELCDVYLEFVKHISDPTLLASCLSTLHYCLDVGLRLLHPFMPFITEELWQRLPNRDSSFSSITIAPYPTESSLINPAAKSDFDLVIQAIKTSRSMMLTYSVPTNASIYIAPELSSHHSLFALYSHPISKLIKGCSSLSPLLPSAQPPSGCAISLISSPSSNSHIKVALLVKGLVDIDAQVSKLQSKLDNFSSQHSSLSAKITDPTYILKSADSVKAANLDKLSSLSKQIDSLSELIAEFKAL</sequence>
<dbReference type="AlphaFoldDB" id="A0A1R1PFF3"/>
<evidence type="ECO:0000259" key="17">
    <source>
        <dbReference type="Pfam" id="PF08264"/>
    </source>
</evidence>
<dbReference type="FunFam" id="3.90.740.10:FF:000010">
    <property type="entry name" value="Valine--tRNA ligase"/>
    <property type="match status" value="1"/>
</dbReference>
<dbReference type="GO" id="GO:0005524">
    <property type="term" value="F:ATP binding"/>
    <property type="evidence" value="ECO:0007669"/>
    <property type="project" value="UniProtKB-KW"/>
</dbReference>
<dbReference type="FunFam" id="3.40.50.620:FF:000078">
    <property type="entry name" value="Valine--tRNA ligase, mitochondrial"/>
    <property type="match status" value="1"/>
</dbReference>
<dbReference type="Pfam" id="PF08264">
    <property type="entry name" value="Anticodon_1"/>
    <property type="match status" value="1"/>
</dbReference>
<dbReference type="CDD" id="cd07962">
    <property type="entry name" value="Anticodon_Ia_Val"/>
    <property type="match status" value="1"/>
</dbReference>
<evidence type="ECO:0000256" key="8">
    <source>
        <dbReference type="ARBA" id="ARBA00022917"/>
    </source>
</evidence>
<dbReference type="NCBIfam" id="TIGR00422">
    <property type="entry name" value="valS"/>
    <property type="match status" value="1"/>
</dbReference>